<feature type="compositionally biased region" description="Polar residues" evidence="7">
    <location>
        <begin position="262"/>
        <end position="279"/>
    </location>
</feature>
<comment type="caution">
    <text evidence="9">The sequence shown here is derived from an EMBL/GenBank/DDBJ whole genome shotgun (WGS) entry which is preliminary data.</text>
</comment>
<feature type="DNA-binding region" description="Homeobox" evidence="6">
    <location>
        <begin position="172"/>
        <end position="229"/>
    </location>
</feature>
<dbReference type="AlphaFoldDB" id="A0AA39ILB4"/>
<evidence type="ECO:0000256" key="3">
    <source>
        <dbReference type="ARBA" id="ARBA00023125"/>
    </source>
</evidence>
<dbReference type="GO" id="GO:0030182">
    <property type="term" value="P:neuron differentiation"/>
    <property type="evidence" value="ECO:0007669"/>
    <property type="project" value="TreeGrafter"/>
</dbReference>
<keyword evidence="5 6" id="KW-0539">Nucleus</keyword>
<keyword evidence="10" id="KW-1185">Reference proteome</keyword>
<comment type="subcellular location">
    <subcellularLocation>
        <location evidence="1 6">Nucleus</location>
    </subcellularLocation>
</comment>
<proteinExistence type="inferred from homology"/>
<evidence type="ECO:0000256" key="5">
    <source>
        <dbReference type="ARBA" id="ARBA00023242"/>
    </source>
</evidence>
<evidence type="ECO:0000313" key="10">
    <source>
        <dbReference type="Proteomes" id="UP001175271"/>
    </source>
</evidence>
<gene>
    <name evidence="9" type="ORF">QR680_009695</name>
</gene>
<accession>A0AA39ILB4</accession>
<dbReference type="GO" id="GO:0005634">
    <property type="term" value="C:nucleus"/>
    <property type="evidence" value="ECO:0007669"/>
    <property type="project" value="UniProtKB-SubCell"/>
</dbReference>
<dbReference type="FunFam" id="1.10.10.60:FF:000003">
    <property type="entry name" value="Iroquois-class homeobox protein IRX"/>
    <property type="match status" value="1"/>
</dbReference>
<dbReference type="InterPro" id="IPR009057">
    <property type="entry name" value="Homeodomain-like_sf"/>
</dbReference>
<reference evidence="9" key="1">
    <citation type="submission" date="2023-06" db="EMBL/GenBank/DDBJ databases">
        <title>Genomic analysis of the entomopathogenic nematode Steinernema hermaphroditum.</title>
        <authorList>
            <person name="Schwarz E.M."/>
            <person name="Heppert J.K."/>
            <person name="Baniya A."/>
            <person name="Schwartz H.T."/>
            <person name="Tan C.-H."/>
            <person name="Antoshechkin I."/>
            <person name="Sternberg P.W."/>
            <person name="Goodrich-Blair H."/>
            <person name="Dillman A.R."/>
        </authorList>
    </citation>
    <scope>NUCLEOTIDE SEQUENCE</scope>
    <source>
        <strain evidence="9">PS9179</strain>
        <tissue evidence="9">Whole animal</tissue>
    </source>
</reference>
<keyword evidence="3 6" id="KW-0238">DNA-binding</keyword>
<dbReference type="GO" id="GO:0048468">
    <property type="term" value="P:cell development"/>
    <property type="evidence" value="ECO:0007669"/>
    <property type="project" value="TreeGrafter"/>
</dbReference>
<dbReference type="Pfam" id="PF05920">
    <property type="entry name" value="Homeobox_KN"/>
    <property type="match status" value="1"/>
</dbReference>
<dbReference type="GO" id="GO:0000978">
    <property type="term" value="F:RNA polymerase II cis-regulatory region sequence-specific DNA binding"/>
    <property type="evidence" value="ECO:0007669"/>
    <property type="project" value="TreeGrafter"/>
</dbReference>
<dbReference type="PANTHER" id="PTHR11211:SF40">
    <property type="entry name" value="MIRROR, ISOFORM C"/>
    <property type="match status" value="1"/>
</dbReference>
<dbReference type="Proteomes" id="UP001175271">
    <property type="component" value="Unassembled WGS sequence"/>
</dbReference>
<dbReference type="PANTHER" id="PTHR11211">
    <property type="entry name" value="IROQUOIS-CLASS HOMEODOMAIN PROTEIN IRX"/>
    <property type="match status" value="1"/>
</dbReference>
<feature type="compositionally biased region" description="Low complexity" evidence="7">
    <location>
        <begin position="426"/>
        <end position="450"/>
    </location>
</feature>
<dbReference type="CDD" id="cd00086">
    <property type="entry name" value="homeodomain"/>
    <property type="match status" value="1"/>
</dbReference>
<evidence type="ECO:0000259" key="8">
    <source>
        <dbReference type="PROSITE" id="PS50071"/>
    </source>
</evidence>
<dbReference type="InterPro" id="IPR008422">
    <property type="entry name" value="KN_HD"/>
</dbReference>
<dbReference type="EMBL" id="JAUCMV010000001">
    <property type="protein sequence ID" value="KAK0426415.1"/>
    <property type="molecule type" value="Genomic_DNA"/>
</dbReference>
<evidence type="ECO:0000256" key="4">
    <source>
        <dbReference type="ARBA" id="ARBA00023155"/>
    </source>
</evidence>
<dbReference type="InterPro" id="IPR001356">
    <property type="entry name" value="HD"/>
</dbReference>
<evidence type="ECO:0000256" key="7">
    <source>
        <dbReference type="SAM" id="MobiDB-lite"/>
    </source>
</evidence>
<dbReference type="InterPro" id="IPR017970">
    <property type="entry name" value="Homeobox_CS"/>
</dbReference>
<evidence type="ECO:0000313" key="9">
    <source>
        <dbReference type="EMBL" id="KAK0426415.1"/>
    </source>
</evidence>
<dbReference type="PROSITE" id="PS00027">
    <property type="entry name" value="HOMEOBOX_1"/>
    <property type="match status" value="1"/>
</dbReference>
<feature type="compositionally biased region" description="Low complexity" evidence="7">
    <location>
        <begin position="338"/>
        <end position="347"/>
    </location>
</feature>
<evidence type="ECO:0000256" key="1">
    <source>
        <dbReference type="ARBA" id="ARBA00004123"/>
    </source>
</evidence>
<dbReference type="GO" id="GO:0000981">
    <property type="term" value="F:DNA-binding transcription factor activity, RNA polymerase II-specific"/>
    <property type="evidence" value="ECO:0007669"/>
    <property type="project" value="InterPro"/>
</dbReference>
<sequence length="473" mass="50448">MGVVGGAPRDTLRTRLRRENNVFDKQSEIAAAGGGYGCALEGSAPPPSLGGVAPLVTRLHEAMNNDPIRLLQNGPLFAGAPGFPGFPATQAVPTTSATAPLLPPSQPELFRAMAAQAGLQFPVYPGLPVGDIKPDMMPGGHAIGGPIPAIPFFLGGDMGFHPYPIGIDGRRKNATRETTAPLKHWLNEHRKNPYPTKADKYMLARITGMSLTQVSTWFANARRRLKKENKMTWSPRNRTGEDDDDDIDITDRPSSSVSCSSDVQAKNDGSSLDESTTSASDEKNLSTETEATAETPSNPSKTASGSKIWKIAEDEEAPKSELAPSTSAPHSPTPSAAPRPSETSVFPQQPPVSFPFPFGPVPLQWQQQMMALMSRMNPTPMAFAGAGMRPDLLALMAQQQRTPNLFLNSLLVSSTGASTPPPSLSVPPASSTPNESDRQSVSPKSSPQSVENEVVDSAPPHLKDEEDDDTEES</sequence>
<keyword evidence="4 6" id="KW-0371">Homeobox</keyword>
<dbReference type="Gene3D" id="1.10.10.60">
    <property type="entry name" value="Homeodomain-like"/>
    <property type="match status" value="1"/>
</dbReference>
<feature type="domain" description="Homeobox" evidence="8">
    <location>
        <begin position="170"/>
        <end position="228"/>
    </location>
</feature>
<dbReference type="SMART" id="SM00389">
    <property type="entry name" value="HOX"/>
    <property type="match status" value="1"/>
</dbReference>
<dbReference type="SUPFAM" id="SSF46689">
    <property type="entry name" value="Homeodomain-like"/>
    <property type="match status" value="1"/>
</dbReference>
<feature type="compositionally biased region" description="Polar residues" evidence="7">
    <location>
        <begin position="296"/>
        <end position="305"/>
    </location>
</feature>
<comment type="similarity">
    <text evidence="2">Belongs to the TALE/IRO homeobox family.</text>
</comment>
<feature type="region of interest" description="Disordered" evidence="7">
    <location>
        <begin position="415"/>
        <end position="473"/>
    </location>
</feature>
<evidence type="ECO:0000256" key="6">
    <source>
        <dbReference type="PROSITE-ProRule" id="PRU00108"/>
    </source>
</evidence>
<organism evidence="9 10">
    <name type="scientific">Steinernema hermaphroditum</name>
    <dbReference type="NCBI Taxonomy" id="289476"/>
    <lineage>
        <taxon>Eukaryota</taxon>
        <taxon>Metazoa</taxon>
        <taxon>Ecdysozoa</taxon>
        <taxon>Nematoda</taxon>
        <taxon>Chromadorea</taxon>
        <taxon>Rhabditida</taxon>
        <taxon>Tylenchina</taxon>
        <taxon>Panagrolaimomorpha</taxon>
        <taxon>Strongyloidoidea</taxon>
        <taxon>Steinernematidae</taxon>
        <taxon>Steinernema</taxon>
    </lineage>
</organism>
<protein>
    <recommendedName>
        <fullName evidence="8">Homeobox domain-containing protein</fullName>
    </recommendedName>
</protein>
<dbReference type="PROSITE" id="PS50071">
    <property type="entry name" value="HOMEOBOX_2"/>
    <property type="match status" value="1"/>
</dbReference>
<evidence type="ECO:0000256" key="2">
    <source>
        <dbReference type="ARBA" id="ARBA00008446"/>
    </source>
</evidence>
<name>A0AA39ILB4_9BILA</name>
<feature type="region of interest" description="Disordered" evidence="7">
    <location>
        <begin position="229"/>
        <end position="351"/>
    </location>
</feature>